<dbReference type="GO" id="GO:0008239">
    <property type="term" value="F:dipeptidyl-peptidase activity"/>
    <property type="evidence" value="ECO:0007669"/>
    <property type="project" value="TreeGrafter"/>
</dbReference>
<dbReference type="Proteomes" id="UP001214576">
    <property type="component" value="Unassembled WGS sequence"/>
</dbReference>
<evidence type="ECO:0000256" key="1">
    <source>
        <dbReference type="ARBA" id="ARBA00011079"/>
    </source>
</evidence>
<dbReference type="AlphaFoldDB" id="A0AAD4Y143"/>
<dbReference type="GO" id="GO:0005764">
    <property type="term" value="C:lysosome"/>
    <property type="evidence" value="ECO:0007669"/>
    <property type="project" value="TreeGrafter"/>
</dbReference>
<dbReference type="GO" id="GO:0070008">
    <property type="term" value="F:serine-type exopeptidase activity"/>
    <property type="evidence" value="ECO:0007669"/>
    <property type="project" value="InterPro"/>
</dbReference>
<dbReference type="PANTHER" id="PTHR11010:SF11">
    <property type="entry name" value="THYMUS-SPECIFIC SERINE PROTEASE"/>
    <property type="match status" value="1"/>
</dbReference>
<evidence type="ECO:0008006" key="9">
    <source>
        <dbReference type="Google" id="ProtNLM"/>
    </source>
</evidence>
<evidence type="ECO:0000313" key="7">
    <source>
        <dbReference type="EMBL" id="KAI4530728.1"/>
    </source>
</evidence>
<feature type="compositionally biased region" description="Polar residues" evidence="6">
    <location>
        <begin position="226"/>
        <end position="238"/>
    </location>
</feature>
<dbReference type="Gene3D" id="3.40.50.1820">
    <property type="entry name" value="alpha/beta hydrolase"/>
    <property type="match status" value="1"/>
</dbReference>
<reference evidence="7" key="1">
    <citation type="submission" date="2022-03" db="EMBL/GenBank/DDBJ databases">
        <title>Genomic analyses of argali, domestic sheep and their hybrids provide insights into chromosomal evolution, heterosis and genetic basis of agronomic traits.</title>
        <authorList>
            <person name="Li M."/>
        </authorList>
    </citation>
    <scope>NUCLEOTIDE SEQUENCE</scope>
    <source>
        <strain evidence="7">CAU-MHL-2022a</strain>
        <tissue evidence="7">Skin</tissue>
    </source>
</reference>
<dbReference type="FunFam" id="3.40.50.1820:FF:000200">
    <property type="entry name" value="Serine protease 16"/>
    <property type="match status" value="1"/>
</dbReference>
<keyword evidence="4" id="KW-0378">Hydrolase</keyword>
<evidence type="ECO:0000256" key="4">
    <source>
        <dbReference type="ARBA" id="ARBA00022801"/>
    </source>
</evidence>
<evidence type="ECO:0000256" key="6">
    <source>
        <dbReference type="SAM" id="MobiDB-lite"/>
    </source>
</evidence>
<accession>A0AAD4Y143</accession>
<protein>
    <recommendedName>
        <fullName evidence="9">Thymus-specific serine protease</fullName>
    </recommendedName>
</protein>
<evidence type="ECO:0000256" key="2">
    <source>
        <dbReference type="ARBA" id="ARBA00022670"/>
    </source>
</evidence>
<comment type="caution">
    <text evidence="7">The sequence shown here is derived from an EMBL/GenBank/DDBJ whole genome shotgun (WGS) entry which is preliminary data.</text>
</comment>
<feature type="compositionally biased region" description="Basic and acidic residues" evidence="6">
    <location>
        <begin position="259"/>
        <end position="269"/>
    </location>
</feature>
<evidence type="ECO:0000313" key="8">
    <source>
        <dbReference type="Proteomes" id="UP001214576"/>
    </source>
</evidence>
<dbReference type="InterPro" id="IPR008758">
    <property type="entry name" value="Peptidase_S28"/>
</dbReference>
<dbReference type="GO" id="GO:0006508">
    <property type="term" value="P:proteolysis"/>
    <property type="evidence" value="ECO:0007669"/>
    <property type="project" value="UniProtKB-KW"/>
</dbReference>
<keyword evidence="2" id="KW-0645">Protease</keyword>
<dbReference type="PANTHER" id="PTHR11010">
    <property type="entry name" value="PROTEASE S28 PRO-X CARBOXYPEPTIDASE-RELATED"/>
    <property type="match status" value="1"/>
</dbReference>
<keyword evidence="3" id="KW-0732">Signal</keyword>
<evidence type="ECO:0000256" key="5">
    <source>
        <dbReference type="ARBA" id="ARBA00023180"/>
    </source>
</evidence>
<sequence>MRVAERDRRNPLAQVFTNAASRSPQCRAAASAAFAEVERRLRASRGARAALSVELGACGSLERAEDQAELLGALQALVGGAVQYDGQAGAPLSVRQLCRFLLGDRGNCRGNGSGPAPYRGLRRAVQLPALPSELELCEQVFGLSTSSVAQAVAQTNSYYGGQDPGATQVLFVNGDTDPWHVLSVTQPLGPSEPALLIPSASHCLDMAPERPSDSPGLRLARQRVSSLSLPSIPSQKNETLSRRRKPKEKKAQLGFGRIPRRERGNRSFSEEAAAYGPGNPWKNLLFV</sequence>
<dbReference type="GO" id="GO:0005768">
    <property type="term" value="C:endosome"/>
    <property type="evidence" value="ECO:0007669"/>
    <property type="project" value="TreeGrafter"/>
</dbReference>
<comment type="similarity">
    <text evidence="1">Belongs to the peptidase S28 family.</text>
</comment>
<evidence type="ECO:0000256" key="3">
    <source>
        <dbReference type="ARBA" id="ARBA00022729"/>
    </source>
</evidence>
<keyword evidence="5" id="KW-0325">Glycoprotein</keyword>
<dbReference type="InterPro" id="IPR029058">
    <property type="entry name" value="AB_hydrolase_fold"/>
</dbReference>
<feature type="region of interest" description="Disordered" evidence="6">
    <location>
        <begin position="226"/>
        <end position="279"/>
    </location>
</feature>
<gene>
    <name evidence="7" type="ORF">MG293_018586</name>
</gene>
<keyword evidence="8" id="KW-1185">Reference proteome</keyword>
<dbReference type="Pfam" id="PF05577">
    <property type="entry name" value="Peptidase_S28"/>
    <property type="match status" value="2"/>
</dbReference>
<name>A0AAD4Y143_OVIAM</name>
<dbReference type="EMBL" id="JAKZEL010000024">
    <property type="protein sequence ID" value="KAI4530728.1"/>
    <property type="molecule type" value="Genomic_DNA"/>
</dbReference>
<proteinExistence type="inferred from homology"/>
<organism evidence="7 8">
    <name type="scientific">Ovis ammon polii</name>
    <dbReference type="NCBI Taxonomy" id="230172"/>
    <lineage>
        <taxon>Eukaryota</taxon>
        <taxon>Metazoa</taxon>
        <taxon>Chordata</taxon>
        <taxon>Craniata</taxon>
        <taxon>Vertebrata</taxon>
        <taxon>Euteleostomi</taxon>
        <taxon>Mammalia</taxon>
        <taxon>Eutheria</taxon>
        <taxon>Laurasiatheria</taxon>
        <taxon>Artiodactyla</taxon>
        <taxon>Ruminantia</taxon>
        <taxon>Pecora</taxon>
        <taxon>Bovidae</taxon>
        <taxon>Caprinae</taxon>
        <taxon>Ovis</taxon>
    </lineage>
</organism>